<gene>
    <name evidence="13" type="primary">ligA</name>
    <name evidence="17" type="ORF">SAMN05660976_06291</name>
</gene>
<dbReference type="STRING" id="46177.SAMN05660976_06291"/>
<dbReference type="NCBIfam" id="TIGR00575">
    <property type="entry name" value="dnlj"/>
    <property type="match status" value="1"/>
</dbReference>
<evidence type="ECO:0000256" key="13">
    <source>
        <dbReference type="HAMAP-Rule" id="MF_01588"/>
    </source>
</evidence>
<dbReference type="Proteomes" id="UP000198953">
    <property type="component" value="Unassembled WGS sequence"/>
</dbReference>
<dbReference type="Gene3D" id="6.20.10.30">
    <property type="match status" value="1"/>
</dbReference>
<dbReference type="PANTHER" id="PTHR23389:SF9">
    <property type="entry name" value="DNA LIGASE"/>
    <property type="match status" value="1"/>
</dbReference>
<comment type="catalytic activity">
    <reaction evidence="11 13 14">
        <text>NAD(+) + (deoxyribonucleotide)n-3'-hydroxyl + 5'-phospho-(deoxyribonucleotide)m = (deoxyribonucleotide)n+m + AMP + beta-nicotinamide D-nucleotide.</text>
        <dbReference type="EC" id="6.5.1.2"/>
    </reaction>
</comment>
<feature type="region of interest" description="Disordered" evidence="15">
    <location>
        <begin position="200"/>
        <end position="219"/>
    </location>
</feature>
<protein>
    <recommendedName>
        <fullName evidence="2 13">DNA ligase</fullName>
        <ecNumber evidence="1 13">6.5.1.2</ecNumber>
    </recommendedName>
    <alternativeName>
        <fullName evidence="13">Polydeoxyribonucleotide synthase [NAD(+)]</fullName>
    </alternativeName>
</protein>
<dbReference type="InterPro" id="IPR036420">
    <property type="entry name" value="BRCT_dom_sf"/>
</dbReference>
<dbReference type="Pfam" id="PF01653">
    <property type="entry name" value="DNA_ligase_aden"/>
    <property type="match status" value="1"/>
</dbReference>
<dbReference type="EMBL" id="FOBF01000018">
    <property type="protein sequence ID" value="SEM88819.1"/>
    <property type="molecule type" value="Genomic_DNA"/>
</dbReference>
<keyword evidence="13" id="KW-0464">Manganese</keyword>
<dbReference type="FunFam" id="3.30.470.30:FF:000001">
    <property type="entry name" value="DNA ligase"/>
    <property type="match status" value="1"/>
</dbReference>
<feature type="domain" description="BRCT" evidence="16">
    <location>
        <begin position="635"/>
        <end position="704"/>
    </location>
</feature>
<feature type="binding site" evidence="13">
    <location>
        <position position="435"/>
    </location>
    <ligand>
        <name>Zn(2+)</name>
        <dbReference type="ChEBI" id="CHEBI:29105"/>
    </ligand>
</feature>
<dbReference type="SUPFAM" id="SSF50249">
    <property type="entry name" value="Nucleic acid-binding proteins"/>
    <property type="match status" value="1"/>
</dbReference>
<evidence type="ECO:0000256" key="4">
    <source>
        <dbReference type="ARBA" id="ARBA00022705"/>
    </source>
</evidence>
<dbReference type="SMART" id="SM00292">
    <property type="entry name" value="BRCT"/>
    <property type="match status" value="1"/>
</dbReference>
<dbReference type="HAMAP" id="MF_01588">
    <property type="entry name" value="DNA_ligase_A"/>
    <property type="match status" value="1"/>
</dbReference>
<dbReference type="EC" id="6.5.1.2" evidence="1 13"/>
<evidence type="ECO:0000256" key="5">
    <source>
        <dbReference type="ARBA" id="ARBA00022723"/>
    </source>
</evidence>
<evidence type="ECO:0000256" key="2">
    <source>
        <dbReference type="ARBA" id="ARBA00013308"/>
    </source>
</evidence>
<dbReference type="InterPro" id="IPR013839">
    <property type="entry name" value="DNAligase_adenylation"/>
</dbReference>
<dbReference type="RefSeq" id="WP_091104200.1">
    <property type="nucleotide sequence ID" value="NZ_FOBF01000018.1"/>
</dbReference>
<dbReference type="GO" id="GO:0006281">
    <property type="term" value="P:DNA repair"/>
    <property type="evidence" value="ECO:0007669"/>
    <property type="project" value="UniProtKB-KW"/>
</dbReference>
<comment type="similarity">
    <text evidence="12 13">Belongs to the NAD-dependent DNA ligase family. LigA subfamily.</text>
</comment>
<dbReference type="InterPro" id="IPR004149">
    <property type="entry name" value="Znf_DNAligase_C4"/>
</dbReference>
<feature type="binding site" evidence="13">
    <location>
        <position position="121"/>
    </location>
    <ligand>
        <name>NAD(+)</name>
        <dbReference type="ChEBI" id="CHEBI:57540"/>
    </ligand>
</feature>
<dbReference type="PROSITE" id="PS01056">
    <property type="entry name" value="DNA_LIGASE_N2"/>
    <property type="match status" value="1"/>
</dbReference>
<dbReference type="SMART" id="SM00532">
    <property type="entry name" value="LIGANc"/>
    <property type="match status" value="1"/>
</dbReference>
<keyword evidence="7 13" id="KW-0862">Zinc</keyword>
<dbReference type="InterPro" id="IPR018239">
    <property type="entry name" value="DNA_ligase_AS"/>
</dbReference>
<dbReference type="InterPro" id="IPR012340">
    <property type="entry name" value="NA-bd_OB-fold"/>
</dbReference>
<feature type="binding site" evidence="13">
    <location>
        <begin position="41"/>
        <end position="45"/>
    </location>
    <ligand>
        <name>NAD(+)</name>
        <dbReference type="ChEBI" id="CHEBI:57540"/>
    </ligand>
</feature>
<dbReference type="InterPro" id="IPR010994">
    <property type="entry name" value="RuvA_2-like"/>
</dbReference>
<evidence type="ECO:0000256" key="11">
    <source>
        <dbReference type="ARBA" id="ARBA00034005"/>
    </source>
</evidence>
<keyword evidence="3 13" id="KW-0436">Ligase</keyword>
<keyword evidence="10 13" id="KW-0234">DNA repair</keyword>
<keyword evidence="5 13" id="KW-0479">Metal-binding</keyword>
<dbReference type="Pfam" id="PF03120">
    <property type="entry name" value="OB_DNA_ligase"/>
    <property type="match status" value="1"/>
</dbReference>
<dbReference type="PIRSF" id="PIRSF001604">
    <property type="entry name" value="LigA"/>
    <property type="match status" value="1"/>
</dbReference>
<dbReference type="FunFam" id="2.40.50.140:FF:000012">
    <property type="entry name" value="DNA ligase"/>
    <property type="match status" value="1"/>
</dbReference>
<dbReference type="Gene3D" id="3.40.50.10190">
    <property type="entry name" value="BRCT domain"/>
    <property type="match status" value="1"/>
</dbReference>
<dbReference type="PROSITE" id="PS01055">
    <property type="entry name" value="DNA_LIGASE_N1"/>
    <property type="match status" value="1"/>
</dbReference>
<evidence type="ECO:0000256" key="8">
    <source>
        <dbReference type="ARBA" id="ARBA00022842"/>
    </source>
</evidence>
<evidence type="ECO:0000313" key="17">
    <source>
        <dbReference type="EMBL" id="SEM88819.1"/>
    </source>
</evidence>
<feature type="binding site" evidence="13">
    <location>
        <position position="144"/>
    </location>
    <ligand>
        <name>NAD(+)</name>
        <dbReference type="ChEBI" id="CHEBI:57540"/>
    </ligand>
</feature>
<dbReference type="FunFam" id="3.40.50.10190:FF:000054">
    <property type="entry name" value="DNA ligase"/>
    <property type="match status" value="1"/>
</dbReference>
<evidence type="ECO:0000313" key="18">
    <source>
        <dbReference type="Proteomes" id="UP000198953"/>
    </source>
</evidence>
<keyword evidence="18" id="KW-1185">Reference proteome</keyword>
<dbReference type="CDD" id="cd00114">
    <property type="entry name" value="LIGANc"/>
    <property type="match status" value="1"/>
</dbReference>
<dbReference type="InterPro" id="IPR041663">
    <property type="entry name" value="DisA/LigA_HHH"/>
</dbReference>
<reference evidence="17 18" key="1">
    <citation type="submission" date="2016-10" db="EMBL/GenBank/DDBJ databases">
        <authorList>
            <person name="de Groot N.N."/>
        </authorList>
    </citation>
    <scope>NUCLEOTIDE SEQUENCE [LARGE SCALE GENOMIC DNA]</scope>
    <source>
        <strain evidence="17 18">DSM 43357</strain>
    </source>
</reference>
<dbReference type="SUPFAM" id="SSF52113">
    <property type="entry name" value="BRCT domain"/>
    <property type="match status" value="1"/>
</dbReference>
<dbReference type="AlphaFoldDB" id="A0A1H8C1U0"/>
<dbReference type="GO" id="GO:0006260">
    <property type="term" value="P:DNA replication"/>
    <property type="evidence" value="ECO:0007669"/>
    <property type="project" value="UniProtKB-KW"/>
</dbReference>
<dbReference type="Pfam" id="PF03119">
    <property type="entry name" value="DNA_ligase_ZBD"/>
    <property type="match status" value="1"/>
</dbReference>
<dbReference type="InterPro" id="IPR001357">
    <property type="entry name" value="BRCT_dom"/>
</dbReference>
<dbReference type="InterPro" id="IPR001679">
    <property type="entry name" value="DNA_ligase"/>
</dbReference>
<organism evidence="17 18">
    <name type="scientific">Nonomuraea pusilla</name>
    <dbReference type="NCBI Taxonomy" id="46177"/>
    <lineage>
        <taxon>Bacteria</taxon>
        <taxon>Bacillati</taxon>
        <taxon>Actinomycetota</taxon>
        <taxon>Actinomycetes</taxon>
        <taxon>Streptosporangiales</taxon>
        <taxon>Streptosporangiaceae</taxon>
        <taxon>Nonomuraea</taxon>
    </lineage>
</organism>
<accession>A0A1H8C1U0</accession>
<feature type="binding site" evidence="13">
    <location>
        <position position="419"/>
    </location>
    <ligand>
        <name>Zn(2+)</name>
        <dbReference type="ChEBI" id="CHEBI:29105"/>
    </ligand>
</feature>
<dbReference type="Pfam" id="PF12826">
    <property type="entry name" value="HHH_2"/>
    <property type="match status" value="1"/>
</dbReference>
<dbReference type="GO" id="GO:0046872">
    <property type="term" value="F:metal ion binding"/>
    <property type="evidence" value="ECO:0007669"/>
    <property type="project" value="UniProtKB-KW"/>
</dbReference>
<evidence type="ECO:0000256" key="14">
    <source>
        <dbReference type="RuleBase" id="RU000618"/>
    </source>
</evidence>
<dbReference type="InterPro" id="IPR033136">
    <property type="entry name" value="DNA_ligase_CS"/>
</dbReference>
<feature type="binding site" evidence="13">
    <location>
        <position position="298"/>
    </location>
    <ligand>
        <name>NAD(+)</name>
        <dbReference type="ChEBI" id="CHEBI:57540"/>
    </ligand>
</feature>
<evidence type="ECO:0000256" key="7">
    <source>
        <dbReference type="ARBA" id="ARBA00022833"/>
    </source>
</evidence>
<proteinExistence type="inferred from homology"/>
<evidence type="ECO:0000256" key="6">
    <source>
        <dbReference type="ARBA" id="ARBA00022763"/>
    </source>
</evidence>
<dbReference type="PANTHER" id="PTHR23389">
    <property type="entry name" value="CHROMOSOME TRANSMISSION FIDELITY FACTOR 18"/>
    <property type="match status" value="1"/>
</dbReference>
<dbReference type="SUPFAM" id="SSF56091">
    <property type="entry name" value="DNA ligase/mRNA capping enzyme, catalytic domain"/>
    <property type="match status" value="1"/>
</dbReference>
<evidence type="ECO:0000256" key="12">
    <source>
        <dbReference type="ARBA" id="ARBA00060881"/>
    </source>
</evidence>
<dbReference type="Gene3D" id="3.30.470.30">
    <property type="entry name" value="DNA ligase/mRNA capping enzyme"/>
    <property type="match status" value="1"/>
</dbReference>
<keyword evidence="6 13" id="KW-0227">DNA damage</keyword>
<dbReference type="Gene3D" id="2.40.50.140">
    <property type="entry name" value="Nucleic acid-binding proteins"/>
    <property type="match status" value="1"/>
</dbReference>
<dbReference type="Pfam" id="PF00533">
    <property type="entry name" value="BRCT"/>
    <property type="match status" value="1"/>
</dbReference>
<evidence type="ECO:0000256" key="9">
    <source>
        <dbReference type="ARBA" id="ARBA00023027"/>
    </source>
</evidence>
<evidence type="ECO:0000256" key="10">
    <source>
        <dbReference type="ARBA" id="ARBA00023204"/>
    </source>
</evidence>
<dbReference type="FunFam" id="1.10.150.20:FF:000006">
    <property type="entry name" value="DNA ligase"/>
    <property type="match status" value="1"/>
</dbReference>
<feature type="binding site" evidence="13">
    <location>
        <position position="441"/>
    </location>
    <ligand>
        <name>Zn(2+)</name>
        <dbReference type="ChEBI" id="CHEBI:29105"/>
    </ligand>
</feature>
<evidence type="ECO:0000256" key="15">
    <source>
        <dbReference type="SAM" id="MobiDB-lite"/>
    </source>
</evidence>
<evidence type="ECO:0000256" key="3">
    <source>
        <dbReference type="ARBA" id="ARBA00022598"/>
    </source>
</evidence>
<feature type="binding site" evidence="13">
    <location>
        <position position="181"/>
    </location>
    <ligand>
        <name>NAD(+)</name>
        <dbReference type="ChEBI" id="CHEBI:57540"/>
    </ligand>
</feature>
<keyword evidence="9 13" id="KW-0520">NAD</keyword>
<dbReference type="GO" id="GO:0005829">
    <property type="term" value="C:cytosol"/>
    <property type="evidence" value="ECO:0007669"/>
    <property type="project" value="TreeGrafter"/>
</dbReference>
<feature type="binding site" evidence="13">
    <location>
        <begin position="90"/>
        <end position="91"/>
    </location>
    <ligand>
        <name>NAD(+)</name>
        <dbReference type="ChEBI" id="CHEBI:57540"/>
    </ligand>
</feature>
<feature type="binding site" evidence="13">
    <location>
        <position position="416"/>
    </location>
    <ligand>
        <name>Zn(2+)</name>
        <dbReference type="ChEBI" id="CHEBI:29105"/>
    </ligand>
</feature>
<dbReference type="Gene3D" id="1.10.150.20">
    <property type="entry name" value="5' to 3' exonuclease, C-terminal subdomain"/>
    <property type="match status" value="2"/>
</dbReference>
<evidence type="ECO:0000259" key="16">
    <source>
        <dbReference type="PROSITE" id="PS50172"/>
    </source>
</evidence>
<keyword evidence="8 13" id="KW-0460">Magnesium</keyword>
<dbReference type="PROSITE" id="PS50172">
    <property type="entry name" value="BRCT"/>
    <property type="match status" value="1"/>
</dbReference>
<name>A0A1H8C1U0_9ACTN</name>
<dbReference type="CDD" id="cd17748">
    <property type="entry name" value="BRCT_DNA_ligase_like"/>
    <property type="match status" value="1"/>
</dbReference>
<dbReference type="Gene3D" id="1.10.287.610">
    <property type="entry name" value="Helix hairpin bin"/>
    <property type="match status" value="1"/>
</dbReference>
<keyword evidence="4 13" id="KW-0235">DNA replication</keyword>
<dbReference type="OrthoDB" id="9759736at2"/>
<dbReference type="NCBIfam" id="NF005932">
    <property type="entry name" value="PRK07956.1"/>
    <property type="match status" value="1"/>
</dbReference>
<feature type="active site" description="N6-AMP-lysine intermediate" evidence="13">
    <location>
        <position position="123"/>
    </location>
</feature>
<evidence type="ECO:0000256" key="1">
    <source>
        <dbReference type="ARBA" id="ARBA00012722"/>
    </source>
</evidence>
<dbReference type="GO" id="GO:0003911">
    <property type="term" value="F:DNA ligase (NAD+) activity"/>
    <property type="evidence" value="ECO:0007669"/>
    <property type="project" value="UniProtKB-UniRule"/>
</dbReference>
<comment type="function">
    <text evidence="13">DNA ligase that catalyzes the formation of phosphodiester linkages between 5'-phosphoryl and 3'-hydroxyl groups in double-stranded DNA using NAD as a coenzyme and as the energy source for the reaction. It is essential for DNA replication and repair of damaged DNA.</text>
</comment>
<sequence>MSEPSVEGVPVAVLKRHAELSELVEDARWRYYVLDQPTVSDAQFDEWFRELVALEERHPSLQTPDSPTQKVGAPISGDFAKVQHLNRMESLDNAFNDADMAAWQARAERLAERDPGPYLCELKIDGLAIAIVYRDGKLERAATRGDGRTGDDVTANVRTIKGVPHRLKGDDVPSLVEVRGEVYIPVADFKKLNEQLVEQGKPPFANPRNSAAGTLRQKDPRVTAQRPLRMIVHGIGVWEGAAEPKAQSDVYERLRDFGLPVSDLYRVVGSLTEVNEFIKHYHEHRHDPAYEIDGVVVKVDDFRLQRELGSTSRAPRWAIAYKYPPEEVNTKLLDIQVGVGRTGRVTPYAVMEPVVVAGSTVERATLHNAAIVVKKGVLIGDTVVLRKAGDVIPEIVGPVAALRDGSEREFVMPTHCPECGTALAYEKEGDADLRCPNARGCPAQIRERLYFAAGRYALDIDGLGYVAATALTQPLPPQEPVVRTEADLFDLTLEQLIPIRSIVRDMETGLPKIDPKTGEQKVVSFFSNLNGEPSQNARKLIAELEQAKQAPLWRVLVALSIRHIGPPTARALADALRSIDAVMNASEEELAAVEGIGSIVATTVKEWFEVDWHREIIERWRAAGVRMEDEPAPEKGPQILDGLTLVVTGTLEGYTRDSASEAITSRGGKVASSVSKKTSFLVAGENAGSKYDKAVSLGVPILDETAFDALLKEGPEAATALSTTPES</sequence>
<dbReference type="InterPro" id="IPR004150">
    <property type="entry name" value="NAD_DNA_ligase_OB"/>
</dbReference>
<comment type="cofactor">
    <cofactor evidence="13">
        <name>Mg(2+)</name>
        <dbReference type="ChEBI" id="CHEBI:18420"/>
    </cofactor>
    <cofactor evidence="13">
        <name>Mn(2+)</name>
        <dbReference type="ChEBI" id="CHEBI:29035"/>
    </cofactor>
</comment>
<dbReference type="InterPro" id="IPR013840">
    <property type="entry name" value="DNAligase_N"/>
</dbReference>
<feature type="binding site" evidence="13">
    <location>
        <position position="322"/>
    </location>
    <ligand>
        <name>NAD(+)</name>
        <dbReference type="ChEBI" id="CHEBI:57540"/>
    </ligand>
</feature>
<dbReference type="SUPFAM" id="SSF47781">
    <property type="entry name" value="RuvA domain 2-like"/>
    <property type="match status" value="1"/>
</dbReference>